<comment type="similarity">
    <text evidence="3">Belongs to the UbiA prenyltransferase family.</text>
</comment>
<feature type="transmembrane region" description="Helical" evidence="8">
    <location>
        <begin position="293"/>
        <end position="313"/>
    </location>
</feature>
<evidence type="ECO:0000256" key="7">
    <source>
        <dbReference type="ARBA" id="ARBA00023136"/>
    </source>
</evidence>
<dbReference type="GO" id="GO:0016765">
    <property type="term" value="F:transferase activity, transferring alkyl or aryl (other than methyl) groups"/>
    <property type="evidence" value="ECO:0007669"/>
    <property type="project" value="InterPro"/>
</dbReference>
<dbReference type="InterPro" id="IPR000537">
    <property type="entry name" value="UbiA_prenyltransferase"/>
</dbReference>
<evidence type="ECO:0000313" key="10">
    <source>
        <dbReference type="Proteomes" id="UP000076727"/>
    </source>
</evidence>
<evidence type="ECO:0000256" key="3">
    <source>
        <dbReference type="ARBA" id="ARBA00005985"/>
    </source>
</evidence>
<dbReference type="Gene3D" id="1.10.357.140">
    <property type="entry name" value="UbiA prenyltransferase"/>
    <property type="match status" value="1"/>
</dbReference>
<evidence type="ECO:0000256" key="8">
    <source>
        <dbReference type="SAM" id="Phobius"/>
    </source>
</evidence>
<dbReference type="EMBL" id="KV429065">
    <property type="protein sequence ID" value="KZT68555.1"/>
    <property type="molecule type" value="Genomic_DNA"/>
</dbReference>
<feature type="transmembrane region" description="Helical" evidence="8">
    <location>
        <begin position="226"/>
        <end position="254"/>
    </location>
</feature>
<evidence type="ECO:0000256" key="1">
    <source>
        <dbReference type="ARBA" id="ARBA00001946"/>
    </source>
</evidence>
<dbReference type="Gene3D" id="1.20.120.1780">
    <property type="entry name" value="UbiA prenyltransferase"/>
    <property type="match status" value="1"/>
</dbReference>
<feature type="transmembrane region" description="Helical" evidence="8">
    <location>
        <begin position="260"/>
        <end position="281"/>
    </location>
</feature>
<gene>
    <name evidence="9" type="ORF">DAEQUDRAFT_738613</name>
</gene>
<dbReference type="OrthoDB" id="18170at2759"/>
<comment type="cofactor">
    <cofactor evidence="1">
        <name>Mg(2+)</name>
        <dbReference type="ChEBI" id="CHEBI:18420"/>
    </cofactor>
</comment>
<accession>A0A165PRW0</accession>
<feature type="transmembrane region" description="Helical" evidence="8">
    <location>
        <begin position="137"/>
        <end position="156"/>
    </location>
</feature>
<keyword evidence="10" id="KW-1185">Reference proteome</keyword>
<dbReference type="Proteomes" id="UP000076727">
    <property type="component" value="Unassembled WGS sequence"/>
</dbReference>
<keyword evidence="5 8" id="KW-0812">Transmembrane</keyword>
<name>A0A165PRW0_9APHY</name>
<evidence type="ECO:0000256" key="4">
    <source>
        <dbReference type="ARBA" id="ARBA00022679"/>
    </source>
</evidence>
<dbReference type="PANTHER" id="PTHR11048">
    <property type="entry name" value="PRENYLTRANSFERASES"/>
    <property type="match status" value="1"/>
</dbReference>
<evidence type="ECO:0000256" key="2">
    <source>
        <dbReference type="ARBA" id="ARBA00004141"/>
    </source>
</evidence>
<keyword evidence="7 8" id="KW-0472">Membrane</keyword>
<feature type="transmembrane region" description="Helical" evidence="8">
    <location>
        <begin position="188"/>
        <end position="206"/>
    </location>
</feature>
<feature type="transmembrane region" description="Helical" evidence="8">
    <location>
        <begin position="163"/>
        <end position="182"/>
    </location>
</feature>
<dbReference type="PANTHER" id="PTHR11048:SF28">
    <property type="entry name" value="4-HYDROXYBENZOATE POLYPRENYLTRANSFERASE, MITOCHONDRIAL"/>
    <property type="match status" value="1"/>
</dbReference>
<reference evidence="9 10" key="1">
    <citation type="journal article" date="2016" name="Mol. Biol. Evol.">
        <title>Comparative Genomics of Early-Diverging Mushroom-Forming Fungi Provides Insights into the Origins of Lignocellulose Decay Capabilities.</title>
        <authorList>
            <person name="Nagy L.G."/>
            <person name="Riley R."/>
            <person name="Tritt A."/>
            <person name="Adam C."/>
            <person name="Daum C."/>
            <person name="Floudas D."/>
            <person name="Sun H."/>
            <person name="Yadav J.S."/>
            <person name="Pangilinan J."/>
            <person name="Larsson K.H."/>
            <person name="Matsuura K."/>
            <person name="Barry K."/>
            <person name="Labutti K."/>
            <person name="Kuo R."/>
            <person name="Ohm R.A."/>
            <person name="Bhattacharya S.S."/>
            <person name="Shirouzu T."/>
            <person name="Yoshinaga Y."/>
            <person name="Martin F.M."/>
            <person name="Grigoriev I.V."/>
            <person name="Hibbett D.S."/>
        </authorList>
    </citation>
    <scope>NUCLEOTIDE SEQUENCE [LARGE SCALE GENOMIC DNA]</scope>
    <source>
        <strain evidence="9 10">L-15889</strain>
    </source>
</reference>
<dbReference type="FunFam" id="1.20.120.1780:FF:000001">
    <property type="entry name" value="4-hydroxybenzoate octaprenyltransferase"/>
    <property type="match status" value="1"/>
</dbReference>
<dbReference type="STRING" id="1314783.A0A165PRW0"/>
<keyword evidence="4 9" id="KW-0808">Transferase</keyword>
<dbReference type="InterPro" id="IPR039653">
    <property type="entry name" value="Prenyltransferase"/>
</dbReference>
<feature type="transmembrane region" description="Helical" evidence="8">
    <location>
        <begin position="72"/>
        <end position="90"/>
    </location>
</feature>
<dbReference type="Pfam" id="PF01040">
    <property type="entry name" value="UbiA"/>
    <property type="match status" value="1"/>
</dbReference>
<dbReference type="GO" id="GO:0005743">
    <property type="term" value="C:mitochondrial inner membrane"/>
    <property type="evidence" value="ECO:0007669"/>
    <property type="project" value="TreeGrafter"/>
</dbReference>
<dbReference type="CDD" id="cd13959">
    <property type="entry name" value="PT_UbiA_COQ2"/>
    <property type="match status" value="1"/>
</dbReference>
<comment type="subcellular location">
    <subcellularLocation>
        <location evidence="2">Membrane</location>
        <topology evidence="2">Multi-pass membrane protein</topology>
    </subcellularLocation>
</comment>
<sequence length="319" mass="34903">MSASSDSRTPLLKKGSPAAAKPQWRLYLELTRMHDFPTGMIQVFWPCVYGYIMASRRNPPDASTLIREMTPIFVACCFIYSAAAVINDICDRELDRQVERCKNRPLASGAVSVTGATILLIALIVPPVWMLTLVNRTAMISGLVGMFPLHGVYPLLKRWTSWPPAWSGLAMTWGYPTAWLIVAPQDVWSPLLWIPTLGGMCSIIVCDTEYHCQDRRDDIKAGIPSLAVLFGAYVKPILSIFSTAFVASLAYLGVAANMPPVYFVIAVAGPAVHLLWQLLTLDPEDTANCFTRFASNGNMGGIISAGVIAGVYLPDLLSF</sequence>
<organism evidence="9 10">
    <name type="scientific">Daedalea quercina L-15889</name>
    <dbReference type="NCBI Taxonomy" id="1314783"/>
    <lineage>
        <taxon>Eukaryota</taxon>
        <taxon>Fungi</taxon>
        <taxon>Dikarya</taxon>
        <taxon>Basidiomycota</taxon>
        <taxon>Agaricomycotina</taxon>
        <taxon>Agaricomycetes</taxon>
        <taxon>Polyporales</taxon>
        <taxon>Fomitopsis</taxon>
    </lineage>
</organism>
<proteinExistence type="inferred from homology"/>
<feature type="transmembrane region" description="Helical" evidence="8">
    <location>
        <begin position="110"/>
        <end position="131"/>
    </location>
</feature>
<protein>
    <submittedName>
        <fullName evidence="9">UbiA prenyltransferase</fullName>
    </submittedName>
</protein>
<evidence type="ECO:0000256" key="6">
    <source>
        <dbReference type="ARBA" id="ARBA00022989"/>
    </source>
</evidence>
<dbReference type="AlphaFoldDB" id="A0A165PRW0"/>
<dbReference type="InterPro" id="IPR044878">
    <property type="entry name" value="UbiA_sf"/>
</dbReference>
<evidence type="ECO:0000313" key="9">
    <source>
        <dbReference type="EMBL" id="KZT68555.1"/>
    </source>
</evidence>
<dbReference type="GO" id="GO:0006744">
    <property type="term" value="P:ubiquinone biosynthetic process"/>
    <property type="evidence" value="ECO:0007669"/>
    <property type="project" value="TreeGrafter"/>
</dbReference>
<evidence type="ECO:0000256" key="5">
    <source>
        <dbReference type="ARBA" id="ARBA00022692"/>
    </source>
</evidence>
<keyword evidence="6 8" id="KW-1133">Transmembrane helix</keyword>